<evidence type="ECO:0000256" key="1">
    <source>
        <dbReference type="ARBA" id="ARBA00009431"/>
    </source>
</evidence>
<evidence type="ECO:0000313" key="8">
    <source>
        <dbReference type="EMBL" id="KAK3392891.1"/>
    </source>
</evidence>
<evidence type="ECO:0000256" key="5">
    <source>
        <dbReference type="ARBA" id="ARBA00023180"/>
    </source>
</evidence>
<feature type="domain" description="Protein kinase" evidence="7">
    <location>
        <begin position="453"/>
        <end position="743"/>
    </location>
</feature>
<dbReference type="InterPro" id="IPR001563">
    <property type="entry name" value="Peptidase_S10"/>
</dbReference>
<evidence type="ECO:0000259" key="7">
    <source>
        <dbReference type="PROSITE" id="PS50011"/>
    </source>
</evidence>
<evidence type="ECO:0000256" key="6">
    <source>
        <dbReference type="SAM" id="SignalP"/>
    </source>
</evidence>
<dbReference type="GO" id="GO:0004672">
    <property type="term" value="F:protein kinase activity"/>
    <property type="evidence" value="ECO:0007669"/>
    <property type="project" value="InterPro"/>
</dbReference>
<dbReference type="Gene3D" id="1.10.510.10">
    <property type="entry name" value="Transferase(Phosphotransferase) domain 1"/>
    <property type="match status" value="1"/>
</dbReference>
<dbReference type="InterPro" id="IPR029058">
    <property type="entry name" value="AB_hydrolase_fold"/>
</dbReference>
<dbReference type="AlphaFoldDB" id="A0AAE0P3X1"/>
<dbReference type="GO" id="GO:0004185">
    <property type="term" value="F:serine-type carboxypeptidase activity"/>
    <property type="evidence" value="ECO:0007669"/>
    <property type="project" value="InterPro"/>
</dbReference>
<dbReference type="SUPFAM" id="SSF56112">
    <property type="entry name" value="Protein kinase-like (PK-like)"/>
    <property type="match status" value="1"/>
</dbReference>
<evidence type="ECO:0000256" key="4">
    <source>
        <dbReference type="ARBA" id="ARBA00022801"/>
    </source>
</evidence>
<keyword evidence="5" id="KW-0325">Glycoprotein</keyword>
<reference evidence="8" key="2">
    <citation type="submission" date="2023-06" db="EMBL/GenBank/DDBJ databases">
        <authorList>
            <consortium name="Lawrence Berkeley National Laboratory"/>
            <person name="Haridas S."/>
            <person name="Hensen N."/>
            <person name="Bonometti L."/>
            <person name="Westerberg I."/>
            <person name="Brannstrom I.O."/>
            <person name="Guillou S."/>
            <person name="Cros-Aarteil S."/>
            <person name="Calhoun S."/>
            <person name="Kuo A."/>
            <person name="Mondo S."/>
            <person name="Pangilinan J."/>
            <person name="Riley R."/>
            <person name="LaButti K."/>
            <person name="Andreopoulos B."/>
            <person name="Lipzen A."/>
            <person name="Chen C."/>
            <person name="Yanf M."/>
            <person name="Daum C."/>
            <person name="Ng V."/>
            <person name="Clum A."/>
            <person name="Steindorff A."/>
            <person name="Ohm R."/>
            <person name="Martin F."/>
            <person name="Silar P."/>
            <person name="Natvig D."/>
            <person name="Lalanne C."/>
            <person name="Gautier V."/>
            <person name="Ament-velasquez S.L."/>
            <person name="Kruys A."/>
            <person name="Hutchinson M.I."/>
            <person name="Powell A.J."/>
            <person name="Barry K."/>
            <person name="Miller A.N."/>
            <person name="Grigoriev I.V."/>
            <person name="Debuchy R."/>
            <person name="Gladieux P."/>
            <person name="Thoren M.H."/>
            <person name="Johannesson H."/>
        </authorList>
    </citation>
    <scope>NUCLEOTIDE SEQUENCE</scope>
    <source>
        <strain evidence="8">CBS 232.78</strain>
    </source>
</reference>
<evidence type="ECO:0000256" key="2">
    <source>
        <dbReference type="ARBA" id="ARBA00022645"/>
    </source>
</evidence>
<dbReference type="PANTHER" id="PTHR11802">
    <property type="entry name" value="SERINE PROTEASE FAMILY S10 SERINE CARBOXYPEPTIDASE"/>
    <property type="match status" value="1"/>
</dbReference>
<dbReference type="InterPro" id="IPR000719">
    <property type="entry name" value="Prot_kinase_dom"/>
</dbReference>
<feature type="signal peptide" evidence="6">
    <location>
        <begin position="1"/>
        <end position="19"/>
    </location>
</feature>
<dbReference type="PANTHER" id="PTHR11802:SF479">
    <property type="entry name" value="CARBOXYPEPTIDASE"/>
    <property type="match status" value="1"/>
</dbReference>
<protein>
    <submittedName>
        <fullName evidence="8">Alpha/Beta hydrolase protein</fullName>
    </submittedName>
</protein>
<dbReference type="Gene3D" id="3.40.50.1820">
    <property type="entry name" value="alpha/beta hydrolase"/>
    <property type="match status" value="1"/>
</dbReference>
<keyword evidence="4 8" id="KW-0378">Hydrolase</keyword>
<dbReference type="GO" id="GO:0006508">
    <property type="term" value="P:proteolysis"/>
    <property type="evidence" value="ECO:0007669"/>
    <property type="project" value="UniProtKB-KW"/>
</dbReference>
<proteinExistence type="inferred from homology"/>
<evidence type="ECO:0000256" key="3">
    <source>
        <dbReference type="ARBA" id="ARBA00022670"/>
    </source>
</evidence>
<keyword evidence="3" id="KW-0645">Protease</keyword>
<comment type="similarity">
    <text evidence="1">Belongs to the peptidase S10 family.</text>
</comment>
<accession>A0AAE0P3X1</accession>
<dbReference type="GO" id="GO:0005524">
    <property type="term" value="F:ATP binding"/>
    <property type="evidence" value="ECO:0007669"/>
    <property type="project" value="InterPro"/>
</dbReference>
<name>A0AAE0P3X1_9PEZI</name>
<reference evidence="8" key="1">
    <citation type="journal article" date="2023" name="Mol. Phylogenet. Evol.">
        <title>Genome-scale phylogeny and comparative genomics of the fungal order Sordariales.</title>
        <authorList>
            <person name="Hensen N."/>
            <person name="Bonometti L."/>
            <person name="Westerberg I."/>
            <person name="Brannstrom I.O."/>
            <person name="Guillou S."/>
            <person name="Cros-Aarteil S."/>
            <person name="Calhoun S."/>
            <person name="Haridas S."/>
            <person name="Kuo A."/>
            <person name="Mondo S."/>
            <person name="Pangilinan J."/>
            <person name="Riley R."/>
            <person name="LaButti K."/>
            <person name="Andreopoulos B."/>
            <person name="Lipzen A."/>
            <person name="Chen C."/>
            <person name="Yan M."/>
            <person name="Daum C."/>
            <person name="Ng V."/>
            <person name="Clum A."/>
            <person name="Steindorff A."/>
            <person name="Ohm R.A."/>
            <person name="Martin F."/>
            <person name="Silar P."/>
            <person name="Natvig D.O."/>
            <person name="Lalanne C."/>
            <person name="Gautier V."/>
            <person name="Ament-Velasquez S.L."/>
            <person name="Kruys A."/>
            <person name="Hutchinson M.I."/>
            <person name="Powell A.J."/>
            <person name="Barry K."/>
            <person name="Miller A.N."/>
            <person name="Grigoriev I.V."/>
            <person name="Debuchy R."/>
            <person name="Gladieux P."/>
            <person name="Hiltunen Thoren M."/>
            <person name="Johannesson H."/>
        </authorList>
    </citation>
    <scope>NUCLEOTIDE SEQUENCE</scope>
    <source>
        <strain evidence="8">CBS 232.78</strain>
    </source>
</reference>
<feature type="chain" id="PRO_5042026401" evidence="6">
    <location>
        <begin position="20"/>
        <end position="743"/>
    </location>
</feature>
<dbReference type="PROSITE" id="PS50011">
    <property type="entry name" value="PROTEIN_KINASE_DOM"/>
    <property type="match status" value="1"/>
</dbReference>
<dbReference type="Proteomes" id="UP001285441">
    <property type="component" value="Unassembled WGS sequence"/>
</dbReference>
<dbReference type="EMBL" id="JAULSW010000001">
    <property type="protein sequence ID" value="KAK3392891.1"/>
    <property type="molecule type" value="Genomic_DNA"/>
</dbReference>
<dbReference type="SUPFAM" id="SSF53474">
    <property type="entry name" value="alpha/beta-Hydrolases"/>
    <property type="match status" value="1"/>
</dbReference>
<sequence length="743" mass="84585">MKAIHTLLRFLLLSAFSQARGSAANANANANGLPTPSRWLLTNTNTSASPFKVASAMGKYYKFAVDSTRLVGFDIGESYAGLLPTSQPGQDDQGNHDNLYFWFFLTMNQDRRKETVIWLNGEPGCISPDGILETNGPVFWPPSGDETIPNGWSWHHLTNVVWVGQPVNDQDVANAFMGFWKHFVNTFGLQSYSAYIAGQGYAGQFGPMIVSSFLDANDSSYFDLKGMLLYDPVITSRWLGNVFMFPMADYWSNSMLLNDSAKTYLQSHFSMYQLSRLSLDPRKKDLGFNKSLDNESNQVYGKRNVNVIDRTQNVLIAHSDQNLDLPFNRPPKLPIDSQSGTSSFTYLRCRNWTMLLLGPLLMVLFGLPAVKEHGRLPCTTLSSMGEQEEKKTKSKTYRHYSPLPSLSSTHPVSSWIFDPIFRLSLSVTLTITTFESALHTAVTAKSLTLVEPIAPKTETDKPSRGRVVRCYLDDDESSHYAAKIFDAMDYPLAERNMGDERLDCTWHADVGYTREAWAYQHIPLKKIRVASCRATTAPSRPVRLLLLELIPGESMEQIIDHAKKTQQEEDASETPSKRHYLFLPPEEERLKIMAHVVEAIVTLNWDADLLHNDIYPRNVMITHNEDRPIVIIDFGLSNVIDFQRDKNNPLPLSPIQYIHVDSFFNLQFADWRPTSWFGPDVDPYLTPGTQWLIERWAGCDKFQLVDESRLKRWKRSEPKMYAYYVAQMEKREECKTKKAETPP</sequence>
<dbReference type="InterPro" id="IPR011009">
    <property type="entry name" value="Kinase-like_dom_sf"/>
</dbReference>
<comment type="caution">
    <text evidence="8">The sequence shown here is derived from an EMBL/GenBank/DDBJ whole genome shotgun (WGS) entry which is preliminary data.</text>
</comment>
<evidence type="ECO:0000313" key="9">
    <source>
        <dbReference type="Proteomes" id="UP001285441"/>
    </source>
</evidence>
<gene>
    <name evidence="8" type="ORF">B0H63DRAFT_504904</name>
</gene>
<dbReference type="Pfam" id="PF00450">
    <property type="entry name" value="Peptidase_S10"/>
    <property type="match status" value="1"/>
</dbReference>
<keyword evidence="2" id="KW-0121">Carboxypeptidase</keyword>
<keyword evidence="9" id="KW-1185">Reference proteome</keyword>
<keyword evidence="6" id="KW-0732">Signal</keyword>
<organism evidence="8 9">
    <name type="scientific">Podospora didyma</name>
    <dbReference type="NCBI Taxonomy" id="330526"/>
    <lineage>
        <taxon>Eukaryota</taxon>
        <taxon>Fungi</taxon>
        <taxon>Dikarya</taxon>
        <taxon>Ascomycota</taxon>
        <taxon>Pezizomycotina</taxon>
        <taxon>Sordariomycetes</taxon>
        <taxon>Sordariomycetidae</taxon>
        <taxon>Sordariales</taxon>
        <taxon>Podosporaceae</taxon>
        <taxon>Podospora</taxon>
    </lineage>
</organism>